<proteinExistence type="inferred from homology"/>
<evidence type="ECO:0000256" key="2">
    <source>
        <dbReference type="ARBA" id="ARBA00007412"/>
    </source>
</evidence>
<keyword evidence="9" id="KW-1185">Reference proteome</keyword>
<keyword evidence="4" id="KW-0210">Decarboxylase</keyword>
<evidence type="ECO:0000256" key="1">
    <source>
        <dbReference type="ARBA" id="ARBA00001928"/>
    </source>
</evidence>
<dbReference type="AlphaFoldDB" id="A0A1H3VMT1"/>
<dbReference type="STRING" id="555874.SAMN04488065_0061"/>
<dbReference type="InterPro" id="IPR002724">
    <property type="entry name" value="Pyruvoyl-dep_arg_deCO2ase"/>
</dbReference>
<dbReference type="SFLD" id="SFLDG01170">
    <property type="entry name" value="Pyruvoyl-dependent_arginine_de"/>
    <property type="match status" value="1"/>
</dbReference>
<dbReference type="EC" id="4.1.1.19" evidence="3"/>
<gene>
    <name evidence="8" type="ORF">SAMN04488065_0061</name>
</gene>
<keyword evidence="6" id="KW-0670">Pyruvate</keyword>
<accession>A0A1H3VMT1</accession>
<dbReference type="SFLD" id="SFLDS00055">
    <property type="entry name" value="Pyruvoyl-Dependent_Histidine/A"/>
    <property type="match status" value="1"/>
</dbReference>
<reference evidence="8 9" key="1">
    <citation type="submission" date="2016-10" db="EMBL/GenBank/DDBJ databases">
        <authorList>
            <person name="de Groot N.N."/>
        </authorList>
    </citation>
    <scope>NUCLEOTIDE SEQUENCE [LARGE SCALE GENOMIC DNA]</scope>
    <source>
        <strain evidence="8 9">CGMCC 1.8712</strain>
    </source>
</reference>
<dbReference type="EMBL" id="FNQT01000001">
    <property type="protein sequence ID" value="SDZ75554.1"/>
    <property type="molecule type" value="Genomic_DNA"/>
</dbReference>
<evidence type="ECO:0000256" key="5">
    <source>
        <dbReference type="ARBA" id="ARBA00023239"/>
    </source>
</evidence>
<dbReference type="Proteomes" id="UP000236755">
    <property type="component" value="Unassembled WGS sequence"/>
</dbReference>
<dbReference type="PANTHER" id="PTHR40438">
    <property type="entry name" value="PYRUVOYL-DEPENDENT ARGININE DECARBOXYLASE"/>
    <property type="match status" value="1"/>
</dbReference>
<dbReference type="Gene3D" id="3.50.20.10">
    <property type="entry name" value="Pyruvoyl-Dependent Histidine Decarboxylase, subunit B"/>
    <property type="match status" value="1"/>
</dbReference>
<protein>
    <recommendedName>
        <fullName evidence="3">arginine decarboxylase</fullName>
        <ecNumber evidence="3">4.1.1.19</ecNumber>
    </recommendedName>
</protein>
<organism evidence="8 9">
    <name type="scientific">Haloplanus vescus</name>
    <dbReference type="NCBI Taxonomy" id="555874"/>
    <lineage>
        <taxon>Archaea</taxon>
        <taxon>Methanobacteriati</taxon>
        <taxon>Methanobacteriota</taxon>
        <taxon>Stenosarchaea group</taxon>
        <taxon>Halobacteria</taxon>
        <taxon>Halobacteriales</taxon>
        <taxon>Haloferacaceae</taxon>
        <taxon>Haloplanus</taxon>
    </lineage>
</organism>
<keyword evidence="5" id="KW-0456">Lyase</keyword>
<sequence length="164" mass="17350">MPIELVWGTGTATTELGAFDAALSGANVHNYNLVELSSIVPEGATVDRVGELEPGRWTTGDLVATVLASNTSATPGERIAAGLGWELADEGGVFMENEAPTADACEQLLDANLDDAHRVRDWNWTGERETKVVERVVDEDPGAAGVVVAAVFHPVSAGHRDDDR</sequence>
<evidence type="ECO:0000313" key="8">
    <source>
        <dbReference type="EMBL" id="SDZ75554.1"/>
    </source>
</evidence>
<dbReference type="InterPro" id="IPR016104">
    <property type="entry name" value="Pyr-dep_his/arg-deCO2ase"/>
</dbReference>
<evidence type="ECO:0000256" key="7">
    <source>
        <dbReference type="ARBA" id="ARBA00049309"/>
    </source>
</evidence>
<evidence type="ECO:0000313" key="9">
    <source>
        <dbReference type="Proteomes" id="UP000236755"/>
    </source>
</evidence>
<dbReference type="GO" id="GO:0008792">
    <property type="term" value="F:arginine decarboxylase activity"/>
    <property type="evidence" value="ECO:0007669"/>
    <property type="project" value="UniProtKB-EC"/>
</dbReference>
<dbReference type="RefSeq" id="WP_092629710.1">
    <property type="nucleotide sequence ID" value="NZ_FNQT01000001.1"/>
</dbReference>
<dbReference type="GO" id="GO:0006527">
    <property type="term" value="P:L-arginine catabolic process"/>
    <property type="evidence" value="ECO:0007669"/>
    <property type="project" value="InterPro"/>
</dbReference>
<dbReference type="PANTHER" id="PTHR40438:SF1">
    <property type="entry name" value="PYRUVOYL-DEPENDENT ARGININE DECARBOXYLASE"/>
    <property type="match status" value="1"/>
</dbReference>
<dbReference type="SUPFAM" id="SSF56271">
    <property type="entry name" value="Pyruvoyl-dependent histidine and arginine decarboxylases"/>
    <property type="match status" value="1"/>
</dbReference>
<dbReference type="OrthoDB" id="30748at2157"/>
<dbReference type="Pfam" id="PF01862">
    <property type="entry name" value="PvlArgDC"/>
    <property type="match status" value="1"/>
</dbReference>
<comment type="similarity">
    <text evidence="2">Belongs to the PdaD family.</text>
</comment>
<dbReference type="InterPro" id="IPR016105">
    <property type="entry name" value="Pyr-dep_his/arg-deCO2ase_sand"/>
</dbReference>
<evidence type="ECO:0000256" key="3">
    <source>
        <dbReference type="ARBA" id="ARBA00012426"/>
    </source>
</evidence>
<name>A0A1H3VMT1_9EURY</name>
<comment type="cofactor">
    <cofactor evidence="1">
        <name>pyruvate</name>
        <dbReference type="ChEBI" id="CHEBI:15361"/>
    </cofactor>
</comment>
<comment type="catalytic activity">
    <reaction evidence="7">
        <text>L-arginine + H(+) = agmatine + CO2</text>
        <dbReference type="Rhea" id="RHEA:17641"/>
        <dbReference type="ChEBI" id="CHEBI:15378"/>
        <dbReference type="ChEBI" id="CHEBI:16526"/>
        <dbReference type="ChEBI" id="CHEBI:32682"/>
        <dbReference type="ChEBI" id="CHEBI:58145"/>
        <dbReference type="EC" id="4.1.1.19"/>
    </reaction>
</comment>
<evidence type="ECO:0000256" key="6">
    <source>
        <dbReference type="ARBA" id="ARBA00023317"/>
    </source>
</evidence>
<evidence type="ECO:0000256" key="4">
    <source>
        <dbReference type="ARBA" id="ARBA00022793"/>
    </source>
</evidence>